<dbReference type="GO" id="GO:0003677">
    <property type="term" value="F:DNA binding"/>
    <property type="evidence" value="ECO:0007669"/>
    <property type="project" value="UniProtKB-KW"/>
</dbReference>
<evidence type="ECO:0000256" key="7">
    <source>
        <dbReference type="ARBA" id="ARBA00023235"/>
    </source>
</evidence>
<keyword evidence="5 11" id="KW-0067">ATP-binding</keyword>
<proteinExistence type="inferred from homology"/>
<reference evidence="13" key="1">
    <citation type="submission" date="2014-07" db="EMBL/GenBank/DDBJ databases">
        <authorList>
            <person name="Hornung V.Bastian."/>
        </authorList>
    </citation>
    <scope>NUCLEOTIDE SEQUENCE</scope>
    <source>
        <strain evidence="13">PCE-S</strain>
    </source>
</reference>
<feature type="domain" description="UvrD-like helicase ATP-binding" evidence="12">
    <location>
        <begin position="17"/>
        <end position="295"/>
    </location>
</feature>
<keyword evidence="4 11" id="KW-0347">Helicase</keyword>
<organism evidence="13">
    <name type="scientific">Desulfitobacterium hafniense</name>
    <name type="common">Desulfitobacterium frappieri</name>
    <dbReference type="NCBI Taxonomy" id="49338"/>
    <lineage>
        <taxon>Bacteria</taxon>
        <taxon>Bacillati</taxon>
        <taxon>Bacillota</taxon>
        <taxon>Clostridia</taxon>
        <taxon>Eubacteriales</taxon>
        <taxon>Desulfitobacteriaceae</taxon>
        <taxon>Desulfitobacterium</taxon>
    </lineage>
</organism>
<dbReference type="InterPro" id="IPR014017">
    <property type="entry name" value="DNA_helicase_UvrD-like_C"/>
</dbReference>
<comment type="catalytic activity">
    <reaction evidence="8">
        <text>Couples ATP hydrolysis with the unwinding of duplex DNA by translocating in the 3'-5' direction.</text>
        <dbReference type="EC" id="5.6.2.4"/>
    </reaction>
</comment>
<evidence type="ECO:0000256" key="4">
    <source>
        <dbReference type="ARBA" id="ARBA00022806"/>
    </source>
</evidence>
<gene>
    <name evidence="13" type="ORF">DPCES_0789</name>
</gene>
<keyword evidence="2 11" id="KW-0547">Nucleotide-binding</keyword>
<dbReference type="RefSeq" id="WP_015942908.1">
    <property type="nucleotide sequence ID" value="NZ_LK996017.1"/>
</dbReference>
<dbReference type="SUPFAM" id="SSF52540">
    <property type="entry name" value="P-loop containing nucleoside triphosphate hydrolases"/>
    <property type="match status" value="1"/>
</dbReference>
<evidence type="ECO:0000256" key="10">
    <source>
        <dbReference type="ARBA" id="ARBA00048988"/>
    </source>
</evidence>
<evidence type="ECO:0000256" key="3">
    <source>
        <dbReference type="ARBA" id="ARBA00022801"/>
    </source>
</evidence>
<dbReference type="GO" id="GO:0005524">
    <property type="term" value="F:ATP binding"/>
    <property type="evidence" value="ECO:0007669"/>
    <property type="project" value="UniProtKB-UniRule"/>
</dbReference>
<dbReference type="InterPro" id="IPR000212">
    <property type="entry name" value="DNA_helicase_UvrD/REP"/>
</dbReference>
<dbReference type="EC" id="5.6.2.4" evidence="9"/>
<dbReference type="Pfam" id="PF13361">
    <property type="entry name" value="UvrD_C"/>
    <property type="match status" value="1"/>
</dbReference>
<dbReference type="PROSITE" id="PS51198">
    <property type="entry name" value="UVRD_HELICASE_ATP_BIND"/>
    <property type="match status" value="1"/>
</dbReference>
<feature type="binding site" evidence="11">
    <location>
        <begin position="38"/>
        <end position="45"/>
    </location>
    <ligand>
        <name>ATP</name>
        <dbReference type="ChEBI" id="CHEBI:30616"/>
    </ligand>
</feature>
<dbReference type="Pfam" id="PF00580">
    <property type="entry name" value="UvrD-helicase"/>
    <property type="match status" value="1"/>
</dbReference>
<protein>
    <recommendedName>
        <fullName evidence="9">DNA 3'-5' helicase</fullName>
        <ecNumber evidence="9">5.6.2.4</ecNumber>
    </recommendedName>
</protein>
<dbReference type="GO" id="GO:0000725">
    <property type="term" value="P:recombinational repair"/>
    <property type="evidence" value="ECO:0007669"/>
    <property type="project" value="TreeGrafter"/>
</dbReference>
<dbReference type="PANTHER" id="PTHR11070">
    <property type="entry name" value="UVRD / RECB / PCRA DNA HELICASE FAMILY MEMBER"/>
    <property type="match status" value="1"/>
</dbReference>
<dbReference type="GO" id="GO:0016887">
    <property type="term" value="F:ATP hydrolysis activity"/>
    <property type="evidence" value="ECO:0007669"/>
    <property type="project" value="RHEA"/>
</dbReference>
<dbReference type="PANTHER" id="PTHR11070:SF2">
    <property type="entry name" value="ATP-DEPENDENT DNA HELICASE SRS2"/>
    <property type="match status" value="1"/>
</dbReference>
<dbReference type="AlphaFoldDB" id="A0A098AYI9"/>
<evidence type="ECO:0000256" key="8">
    <source>
        <dbReference type="ARBA" id="ARBA00034617"/>
    </source>
</evidence>
<comment type="catalytic activity">
    <reaction evidence="10">
        <text>ATP + H2O = ADP + phosphate + H(+)</text>
        <dbReference type="Rhea" id="RHEA:13065"/>
        <dbReference type="ChEBI" id="CHEBI:15377"/>
        <dbReference type="ChEBI" id="CHEBI:15378"/>
        <dbReference type="ChEBI" id="CHEBI:30616"/>
        <dbReference type="ChEBI" id="CHEBI:43474"/>
        <dbReference type="ChEBI" id="CHEBI:456216"/>
        <dbReference type="EC" id="5.6.2.4"/>
    </reaction>
</comment>
<keyword evidence="6" id="KW-0238">DNA-binding</keyword>
<dbReference type="PATRIC" id="fig|49338.4.peg.848"/>
<evidence type="ECO:0000256" key="11">
    <source>
        <dbReference type="PROSITE-ProRule" id="PRU00560"/>
    </source>
</evidence>
<dbReference type="InterPro" id="IPR027417">
    <property type="entry name" value="P-loop_NTPase"/>
</dbReference>
<dbReference type="Gene3D" id="1.10.10.160">
    <property type="match status" value="1"/>
</dbReference>
<evidence type="ECO:0000256" key="9">
    <source>
        <dbReference type="ARBA" id="ARBA00034808"/>
    </source>
</evidence>
<dbReference type="InterPro" id="IPR013986">
    <property type="entry name" value="DExx_box_DNA_helicase_dom_sf"/>
</dbReference>
<dbReference type="GO" id="GO:0043138">
    <property type="term" value="F:3'-5' DNA helicase activity"/>
    <property type="evidence" value="ECO:0007669"/>
    <property type="project" value="UniProtKB-EC"/>
</dbReference>
<evidence type="ECO:0000256" key="5">
    <source>
        <dbReference type="ARBA" id="ARBA00022840"/>
    </source>
</evidence>
<accession>A0A098AYI9</accession>
<dbReference type="EMBL" id="LK996017">
    <property type="protein sequence ID" value="CDX00676.1"/>
    <property type="molecule type" value="Genomic_DNA"/>
</dbReference>
<evidence type="ECO:0000313" key="13">
    <source>
        <dbReference type="EMBL" id="CDX00676.1"/>
    </source>
</evidence>
<keyword evidence="7" id="KW-0413">Isomerase</keyword>
<evidence type="ECO:0000256" key="1">
    <source>
        <dbReference type="ARBA" id="ARBA00009922"/>
    </source>
</evidence>
<keyword evidence="3 11" id="KW-0378">Hydrolase</keyword>
<dbReference type="CDD" id="cd17932">
    <property type="entry name" value="DEXQc_UvrD"/>
    <property type="match status" value="1"/>
</dbReference>
<sequence>MSDANLAEIKGKISSQHEGDEKQLEVIFSGSHRLIVEAPAGYGKTTTMISRIAYLFASGGIPNPKRILGLTFSVNAALKVKREVAEKLPALLGTQNSPIAISEKVTVTNYHGFCKGVIKKYGFLIADALRKDVNLFRTVSDSEIERQATLKTALSADEYEELKSVEIAVKEAHVPDSQTIQGYNEIVIKKLLPLGYITHNAVILFVLEMFDRFAEVKKFYQSYYPLIVVDEFQDTNCIAWNLLEAIISERTQLIFLGDPLQRIYGFIGALPDIMTTVADKYGMTKVALSKNYRFRNNSEMLKLDRNIRANAATCFEPNIQDDDVARVPAFWGSTQQEEARQVVAKVQGLMGDGTDKITILFRGRGRNAEIVETELADKKVPYFYGMFTDEDADYVDFHNKCQEMFIKRFGKSKNINKKALTAFSDRVKTAYASATGKTVDSLLRLLDALVEKVSIDYSDLLADDKYNLLLDIFENRQLKQAMEYVDSQVILSTVHGAKGLEWDYVVLCDVEQWVFTFLCRDCPSLRASGNSTACRLPQSIPDQMLNPLLDDLCVFYVGLTRARKQAFISASGERFNARGQRFTNGKVCCLALVQGVKLLQHT</sequence>
<evidence type="ECO:0000259" key="12">
    <source>
        <dbReference type="PROSITE" id="PS51198"/>
    </source>
</evidence>
<dbReference type="Gene3D" id="3.40.50.300">
    <property type="entry name" value="P-loop containing nucleotide triphosphate hydrolases"/>
    <property type="match status" value="2"/>
</dbReference>
<name>A0A098AYI9_DESHA</name>
<comment type="similarity">
    <text evidence="1">Belongs to the helicase family. UvrD subfamily.</text>
</comment>
<dbReference type="InterPro" id="IPR014016">
    <property type="entry name" value="UvrD-like_ATP-bd"/>
</dbReference>
<evidence type="ECO:0000256" key="2">
    <source>
        <dbReference type="ARBA" id="ARBA00022741"/>
    </source>
</evidence>
<evidence type="ECO:0000256" key="6">
    <source>
        <dbReference type="ARBA" id="ARBA00023125"/>
    </source>
</evidence>